<accession>A0A2P6R6R4</accession>
<dbReference type="Proteomes" id="UP000238479">
    <property type="component" value="Chromosome 3"/>
</dbReference>
<evidence type="ECO:0000256" key="1">
    <source>
        <dbReference type="SAM" id="MobiDB-lite"/>
    </source>
</evidence>
<dbReference type="EMBL" id="PDCK01000041">
    <property type="protein sequence ID" value="PRQ42134.1"/>
    <property type="molecule type" value="Genomic_DNA"/>
</dbReference>
<name>A0A2P6R6R4_ROSCH</name>
<feature type="region of interest" description="Disordered" evidence="1">
    <location>
        <begin position="108"/>
        <end position="142"/>
    </location>
</feature>
<evidence type="ECO:0000313" key="2">
    <source>
        <dbReference type="EMBL" id="PRQ42134.1"/>
    </source>
</evidence>
<proteinExistence type="predicted"/>
<keyword evidence="3" id="KW-1185">Reference proteome</keyword>
<reference evidence="2 3" key="1">
    <citation type="journal article" date="2018" name="Nat. Genet.">
        <title>The Rosa genome provides new insights in the design of modern roses.</title>
        <authorList>
            <person name="Bendahmane M."/>
        </authorList>
    </citation>
    <scope>NUCLEOTIDE SEQUENCE [LARGE SCALE GENOMIC DNA]</scope>
    <source>
        <strain evidence="3">cv. Old Blush</strain>
    </source>
</reference>
<comment type="caution">
    <text evidence="2">The sequence shown here is derived from an EMBL/GenBank/DDBJ whole genome shotgun (WGS) entry which is preliminary data.</text>
</comment>
<organism evidence="2 3">
    <name type="scientific">Rosa chinensis</name>
    <name type="common">China rose</name>
    <dbReference type="NCBI Taxonomy" id="74649"/>
    <lineage>
        <taxon>Eukaryota</taxon>
        <taxon>Viridiplantae</taxon>
        <taxon>Streptophyta</taxon>
        <taxon>Embryophyta</taxon>
        <taxon>Tracheophyta</taxon>
        <taxon>Spermatophyta</taxon>
        <taxon>Magnoliopsida</taxon>
        <taxon>eudicotyledons</taxon>
        <taxon>Gunneridae</taxon>
        <taxon>Pentapetalae</taxon>
        <taxon>rosids</taxon>
        <taxon>fabids</taxon>
        <taxon>Rosales</taxon>
        <taxon>Rosaceae</taxon>
        <taxon>Rosoideae</taxon>
        <taxon>Rosoideae incertae sedis</taxon>
        <taxon>Rosa</taxon>
    </lineage>
</organism>
<dbReference type="AlphaFoldDB" id="A0A2P6R6R4"/>
<feature type="compositionally biased region" description="Basic and acidic residues" evidence="1">
    <location>
        <begin position="108"/>
        <end position="122"/>
    </location>
</feature>
<protein>
    <submittedName>
        <fullName evidence="2">Uncharacterized protein</fullName>
    </submittedName>
</protein>
<dbReference type="Gramene" id="PRQ42134">
    <property type="protein sequence ID" value="PRQ42134"/>
    <property type="gene ID" value="RchiOBHm_Chr3g0454321"/>
</dbReference>
<sequence length="142" mass="16221">MFLGYVPWSEYRLIKKGEPVEQRYYTEAKFNIVMKNEVNVHDITATAVAAVQHPCIKRSGVRFLCSSHDLCTLWREAANSRRSFKGCSYNEVELSEITYDEENYSESLEHFGGTKENSREYASDDDQGELSSSEIIDGSEPC</sequence>
<evidence type="ECO:0000313" key="3">
    <source>
        <dbReference type="Proteomes" id="UP000238479"/>
    </source>
</evidence>
<gene>
    <name evidence="2" type="ORF">RchiOBHm_Chr3g0454321</name>
</gene>